<dbReference type="InterPro" id="IPR036873">
    <property type="entry name" value="Rhodanese-like_dom_sf"/>
</dbReference>
<dbReference type="SUPFAM" id="SSF52821">
    <property type="entry name" value="Rhodanese/Cell cycle control phosphatase"/>
    <property type="match status" value="1"/>
</dbReference>
<dbReference type="PANTHER" id="PTHR43031:SF1">
    <property type="entry name" value="PYRIDINE NUCLEOTIDE-DISULPHIDE OXIDOREDUCTASE"/>
    <property type="match status" value="1"/>
</dbReference>
<dbReference type="Pfam" id="PF00581">
    <property type="entry name" value="Rhodanese"/>
    <property type="match status" value="1"/>
</dbReference>
<dbReference type="CDD" id="cd00158">
    <property type="entry name" value="RHOD"/>
    <property type="match status" value="1"/>
</dbReference>
<organism evidence="2 3">
    <name type="scientific">Psychroflexus gondwanensis ACAM 44</name>
    <dbReference type="NCBI Taxonomy" id="1189619"/>
    <lineage>
        <taxon>Bacteria</taxon>
        <taxon>Pseudomonadati</taxon>
        <taxon>Bacteroidota</taxon>
        <taxon>Flavobacteriia</taxon>
        <taxon>Flavobacteriales</taxon>
        <taxon>Flavobacteriaceae</taxon>
        <taxon>Psychroflexus</taxon>
    </lineage>
</organism>
<gene>
    <name evidence="2" type="ORF">pgond44_14108</name>
</gene>
<dbReference type="Gene3D" id="3.40.250.10">
    <property type="entry name" value="Rhodanese-like domain"/>
    <property type="match status" value="1"/>
</dbReference>
<dbReference type="EMBL" id="APLF01000022">
    <property type="protein sequence ID" value="EMY79979.1"/>
    <property type="molecule type" value="Genomic_DNA"/>
</dbReference>
<accession>N1WSA1</accession>
<comment type="caution">
    <text evidence="2">The sequence shown here is derived from an EMBL/GenBank/DDBJ whole genome shotgun (WGS) entry which is preliminary data.</text>
</comment>
<reference evidence="2 3" key="1">
    <citation type="journal article" date="2014" name="Genome Biol. Evol.">
        <title>Extensive gene acquisition in the extremely psychrophilic bacterial species Psychroflexus torquis and the link to sea-ice ecosystem specialism.</title>
        <authorList>
            <person name="Feng S."/>
            <person name="Powell S.M."/>
            <person name="Wilson R."/>
            <person name="Bowman J.P."/>
        </authorList>
    </citation>
    <scope>NUCLEOTIDE SEQUENCE [LARGE SCALE GENOMIC DNA]</scope>
    <source>
        <strain evidence="2 3">ACAM 44</strain>
    </source>
</reference>
<dbReference type="SMART" id="SM00450">
    <property type="entry name" value="RHOD"/>
    <property type="match status" value="1"/>
</dbReference>
<dbReference type="eggNOG" id="COG0607">
    <property type="taxonomic scope" value="Bacteria"/>
</dbReference>
<dbReference type="InterPro" id="IPR001763">
    <property type="entry name" value="Rhodanese-like_dom"/>
</dbReference>
<protein>
    <submittedName>
        <fullName evidence="2">Rhodanese domain protein PspE-like protein</fullName>
    </submittedName>
</protein>
<evidence type="ECO:0000313" key="2">
    <source>
        <dbReference type="EMBL" id="EMY79979.1"/>
    </source>
</evidence>
<sequence>MKTLTLLAVICLFVSSCQSPNESTPTLVSSEEMKKLMDMDSIQLIDVRSLEEFREGHLKGAQNLIYDNDFAQKISQLDKSKPVAVYCKTGRRSEECSTILKKAGFKKVYDLKGGLSQWKFEEELVKDSLP</sequence>
<feature type="domain" description="Rhodanese" evidence="1">
    <location>
        <begin position="38"/>
        <end position="127"/>
    </location>
</feature>
<proteinExistence type="predicted"/>
<dbReference type="STRING" id="1189619.pgond44_14108"/>
<dbReference type="PROSITE" id="PS50206">
    <property type="entry name" value="RHODANESE_3"/>
    <property type="match status" value="1"/>
</dbReference>
<dbReference type="AlphaFoldDB" id="N1WSA1"/>
<dbReference type="PANTHER" id="PTHR43031">
    <property type="entry name" value="FAD-DEPENDENT OXIDOREDUCTASE"/>
    <property type="match status" value="1"/>
</dbReference>
<dbReference type="RefSeq" id="WP_003444420.1">
    <property type="nucleotide sequence ID" value="NZ_APLF01000022.1"/>
</dbReference>
<dbReference type="PROSITE" id="PS51257">
    <property type="entry name" value="PROKAR_LIPOPROTEIN"/>
    <property type="match status" value="1"/>
</dbReference>
<evidence type="ECO:0000259" key="1">
    <source>
        <dbReference type="PROSITE" id="PS50206"/>
    </source>
</evidence>
<dbReference type="Proteomes" id="UP000012317">
    <property type="component" value="Unassembled WGS sequence"/>
</dbReference>
<name>N1WSA1_9FLAO</name>
<evidence type="ECO:0000313" key="3">
    <source>
        <dbReference type="Proteomes" id="UP000012317"/>
    </source>
</evidence>
<dbReference type="InterPro" id="IPR050229">
    <property type="entry name" value="GlpE_sulfurtransferase"/>
</dbReference>
<keyword evidence="3" id="KW-1185">Reference proteome</keyword>